<dbReference type="Proteomes" id="UP001177140">
    <property type="component" value="Unassembled WGS sequence"/>
</dbReference>
<feature type="non-terminal residue" evidence="2">
    <location>
        <position position="1"/>
    </location>
</feature>
<reference evidence="2" key="1">
    <citation type="submission" date="2022-03" db="EMBL/GenBank/DDBJ databases">
        <title>A functionally conserved STORR gene fusion in Papaver species that diverged 16.8 million years ago.</title>
        <authorList>
            <person name="Catania T."/>
        </authorList>
    </citation>
    <scope>NUCLEOTIDE SEQUENCE</scope>
    <source>
        <strain evidence="2">S-191538</strain>
    </source>
</reference>
<keyword evidence="3" id="KW-1185">Reference proteome</keyword>
<dbReference type="EMBL" id="JAJJMA010277080">
    <property type="protein sequence ID" value="MCL7046076.1"/>
    <property type="molecule type" value="Genomic_DNA"/>
</dbReference>
<feature type="compositionally biased region" description="Gly residues" evidence="1">
    <location>
        <begin position="30"/>
        <end position="51"/>
    </location>
</feature>
<accession>A0AA41VRD4</accession>
<evidence type="ECO:0000313" key="2">
    <source>
        <dbReference type="EMBL" id="MCL7046076.1"/>
    </source>
</evidence>
<proteinExistence type="predicted"/>
<comment type="caution">
    <text evidence="2">The sequence shown here is derived from an EMBL/GenBank/DDBJ whole genome shotgun (WGS) entry which is preliminary data.</text>
</comment>
<organism evidence="2 3">
    <name type="scientific">Papaver nudicaule</name>
    <name type="common">Iceland poppy</name>
    <dbReference type="NCBI Taxonomy" id="74823"/>
    <lineage>
        <taxon>Eukaryota</taxon>
        <taxon>Viridiplantae</taxon>
        <taxon>Streptophyta</taxon>
        <taxon>Embryophyta</taxon>
        <taxon>Tracheophyta</taxon>
        <taxon>Spermatophyta</taxon>
        <taxon>Magnoliopsida</taxon>
        <taxon>Ranunculales</taxon>
        <taxon>Papaveraceae</taxon>
        <taxon>Papaveroideae</taxon>
        <taxon>Papaver</taxon>
    </lineage>
</organism>
<evidence type="ECO:0000256" key="1">
    <source>
        <dbReference type="SAM" id="MobiDB-lite"/>
    </source>
</evidence>
<dbReference type="AlphaFoldDB" id="A0AA41VRD4"/>
<feature type="region of interest" description="Disordered" evidence="1">
    <location>
        <begin position="17"/>
        <end position="54"/>
    </location>
</feature>
<gene>
    <name evidence="2" type="ORF">MKW94_005562</name>
</gene>
<name>A0AA41VRD4_PAPNU</name>
<sequence length="132" mass="14642">DFIPPETQNLFDAATTGRGTQLRGRRGTPLRGGRGTQLRGGRGTQLRGGRGTYVSPLHTPNVPYNMPYNMHYNCIPSVPLVPYMDSSFGTYSSESFRTTQFSYMEQLLGSSGTYTSEDFNIGQPSFMNNNIQ</sequence>
<protein>
    <submittedName>
        <fullName evidence="2">Uncharacterized protein</fullName>
    </submittedName>
</protein>
<evidence type="ECO:0000313" key="3">
    <source>
        <dbReference type="Proteomes" id="UP001177140"/>
    </source>
</evidence>